<dbReference type="GO" id="GO:0050218">
    <property type="term" value="F:propionate-CoA ligase activity"/>
    <property type="evidence" value="ECO:0007669"/>
    <property type="project" value="TreeGrafter"/>
</dbReference>
<dbReference type="InterPro" id="IPR045851">
    <property type="entry name" value="AMP-bd_C_sf"/>
</dbReference>
<dbReference type="Pfam" id="PF16177">
    <property type="entry name" value="ACAS_N"/>
    <property type="match status" value="1"/>
</dbReference>
<dbReference type="AlphaFoldDB" id="A0A3A4F0X6"/>
<dbReference type="InterPro" id="IPR025110">
    <property type="entry name" value="AMP-bd_C"/>
</dbReference>
<evidence type="ECO:0000256" key="1">
    <source>
        <dbReference type="ARBA" id="ARBA00006432"/>
    </source>
</evidence>
<dbReference type="InterPro" id="IPR042099">
    <property type="entry name" value="ANL_N_sf"/>
</dbReference>
<name>A0A3A4F0X6_9MICC</name>
<dbReference type="PROSITE" id="PS00455">
    <property type="entry name" value="AMP_BINDING"/>
    <property type="match status" value="1"/>
</dbReference>
<feature type="domain" description="Acetyl-coenzyme A synthetase N-terminal" evidence="4">
    <location>
        <begin position="10"/>
        <end position="64"/>
    </location>
</feature>
<feature type="domain" description="AMP-dependent synthetase/ligase" evidence="2">
    <location>
        <begin position="68"/>
        <end position="457"/>
    </location>
</feature>
<dbReference type="OrthoDB" id="9803968at2"/>
<reference evidence="5 6" key="1">
    <citation type="submission" date="2018-09" db="EMBL/GenBank/DDBJ databases">
        <title>Nesterenkonia natronophila sp. nov., an alkaliphilic actinobacteriume isolated from a soda lake, and emended description of the genus Nesterenkonia.</title>
        <authorList>
            <person name="Menes R.J."/>
            <person name="Iriarte A."/>
        </authorList>
    </citation>
    <scope>NUCLEOTIDE SEQUENCE [LARGE SCALE GENOMIC DNA]</scope>
    <source>
        <strain evidence="5 6">M8</strain>
    </source>
</reference>
<dbReference type="Pfam" id="PF13193">
    <property type="entry name" value="AMP-binding_C"/>
    <property type="match status" value="1"/>
</dbReference>
<dbReference type="InterPro" id="IPR000873">
    <property type="entry name" value="AMP-dep_synth/lig_dom"/>
</dbReference>
<gene>
    <name evidence="5" type="ORF">D3250_11525</name>
</gene>
<protein>
    <submittedName>
        <fullName evidence="5">Acetate--CoA ligase</fullName>
        <ecNumber evidence="5">6.2.1.1</ecNumber>
    </submittedName>
</protein>
<proteinExistence type="inferred from homology"/>
<sequence>MSLSQTSTSYRETHHKSITEPEAFWLEAAAGLDWDMFPTTAVDDSAAPLYRWFPDGKLNITHNALDRHVAAGHGDRAALIYDSAVTENSRTYTYSELLNEVSAAAGALSELGVKSGDRVLLYMPMIPQAVISMLACARVGAVHSVVFGGFAAREIAARIDDAAPDTVLTATGGVEPSRRIEYLPKVAEAVQRAEHQVRDVIVVHRDGFESSVEEVSQLTAAAWHDWEAVTAQAEPAGPASVDATHPLYVLYTSGTTGKPKGVVRDQGGTAVALNWSMPAIFDVGPGQTLLTASDVGWVVGHSYIVYAPLLAGATSVLYEGKPIGTPDAGAFWRMVQQHRITSLFTAPTALRAIRKADPDAAAVGEYDITSLKYLFSAGERLDPETQRWIGEALNVPVIDNWWQTETGWPIAANPVGIEQLPIKVGSATLPMVGYDISVLDPLGEPLPAGQEGNIAIKLPLPPGTLYTLWGDDARYVDSYLSAFEGYYTTGDSGYVDEDGYIFVMGRTDDVINVSGHRLSTGEIEAAVAEHPAVAECAVIGLADELKGQRPAGFLVLKTGADISEDQLRKELVAHVRSSIGPVADFKEVAVVPALPKTRSGKILRKTMRQIADGKDYIVPSTIEDAGVIDDLLPVLRRNL</sequence>
<accession>A0A3A4F0X6</accession>
<dbReference type="InterPro" id="IPR032387">
    <property type="entry name" value="ACAS_N"/>
</dbReference>
<dbReference type="EC" id="6.2.1.1" evidence="5"/>
<dbReference type="GO" id="GO:0003987">
    <property type="term" value="F:acetate-CoA ligase activity"/>
    <property type="evidence" value="ECO:0007669"/>
    <property type="project" value="UniProtKB-EC"/>
</dbReference>
<dbReference type="RefSeq" id="WP_119903513.1">
    <property type="nucleotide sequence ID" value="NZ_QYZP01000003.1"/>
</dbReference>
<dbReference type="PANTHER" id="PTHR43347">
    <property type="entry name" value="ACYL-COA SYNTHETASE"/>
    <property type="match status" value="1"/>
</dbReference>
<dbReference type="Gene3D" id="3.40.50.12780">
    <property type="entry name" value="N-terminal domain of ligase-like"/>
    <property type="match status" value="1"/>
</dbReference>
<dbReference type="InterPro" id="IPR020845">
    <property type="entry name" value="AMP-binding_CS"/>
</dbReference>
<dbReference type="Gene3D" id="3.30.300.30">
    <property type="match status" value="1"/>
</dbReference>
<dbReference type="PANTHER" id="PTHR43347:SF3">
    <property type="entry name" value="ACYL-COA SYNTHETASE SHORT-CHAIN FAMILY MEMBER 3, MITOCHONDRIAL"/>
    <property type="match status" value="1"/>
</dbReference>
<evidence type="ECO:0000259" key="3">
    <source>
        <dbReference type="Pfam" id="PF13193"/>
    </source>
</evidence>
<dbReference type="NCBIfam" id="NF001208">
    <property type="entry name" value="PRK00174.1"/>
    <property type="match status" value="1"/>
</dbReference>
<comment type="caution">
    <text evidence="5">The sequence shown here is derived from an EMBL/GenBank/DDBJ whole genome shotgun (WGS) entry which is preliminary data.</text>
</comment>
<evidence type="ECO:0000259" key="4">
    <source>
        <dbReference type="Pfam" id="PF16177"/>
    </source>
</evidence>
<keyword evidence="5" id="KW-0436">Ligase</keyword>
<dbReference type="Proteomes" id="UP000266615">
    <property type="component" value="Unassembled WGS sequence"/>
</dbReference>
<keyword evidence="6" id="KW-1185">Reference proteome</keyword>
<dbReference type="EMBL" id="QYZP01000003">
    <property type="protein sequence ID" value="RJN31448.1"/>
    <property type="molecule type" value="Genomic_DNA"/>
</dbReference>
<evidence type="ECO:0000313" key="6">
    <source>
        <dbReference type="Proteomes" id="UP000266615"/>
    </source>
</evidence>
<organism evidence="5 6">
    <name type="scientific">Nesterenkonia natronophila</name>
    <dbReference type="NCBI Taxonomy" id="2174932"/>
    <lineage>
        <taxon>Bacteria</taxon>
        <taxon>Bacillati</taxon>
        <taxon>Actinomycetota</taxon>
        <taxon>Actinomycetes</taxon>
        <taxon>Micrococcales</taxon>
        <taxon>Micrococcaceae</taxon>
        <taxon>Nesterenkonia</taxon>
    </lineage>
</organism>
<feature type="domain" description="AMP-binding enzyme C-terminal" evidence="3">
    <location>
        <begin position="522"/>
        <end position="601"/>
    </location>
</feature>
<dbReference type="SUPFAM" id="SSF56801">
    <property type="entry name" value="Acetyl-CoA synthetase-like"/>
    <property type="match status" value="1"/>
</dbReference>
<dbReference type="Pfam" id="PF00501">
    <property type="entry name" value="AMP-binding"/>
    <property type="match status" value="1"/>
</dbReference>
<comment type="similarity">
    <text evidence="1">Belongs to the ATP-dependent AMP-binding enzyme family.</text>
</comment>
<evidence type="ECO:0000259" key="2">
    <source>
        <dbReference type="Pfam" id="PF00501"/>
    </source>
</evidence>
<evidence type="ECO:0000313" key="5">
    <source>
        <dbReference type="EMBL" id="RJN31448.1"/>
    </source>
</evidence>